<dbReference type="AlphaFoldDB" id="A0A2W5RVJ3"/>
<dbReference type="InterPro" id="IPR054564">
    <property type="entry name" value="Gp18_domIII_N"/>
</dbReference>
<dbReference type="PANTHER" id="PTHR35861:SF1">
    <property type="entry name" value="PHAGE TAIL SHEATH PROTEIN"/>
    <property type="match status" value="1"/>
</dbReference>
<dbReference type="Pfam" id="PF04984">
    <property type="entry name" value="Phage_sheath_1"/>
    <property type="match status" value="1"/>
</dbReference>
<protein>
    <submittedName>
        <fullName evidence="5">Phage tail protein</fullName>
    </submittedName>
</protein>
<sequence length="390" mass="42315">MADSYHHGLRVVEINEGTRPIRTIATAVQGLIATAEDADATVFPLNTPVLITNTQAAVAKAGTEGTLKTALQAMANQANSICVVVRVATAEDEAAQTANVIGTIDATGKYTGAKALLLAKAKLGVQPRIIGAPGLDTQAVATELATIAKKLRAFAYVYAWGCKTKEEVVAYRDAFAARELMVIWPNFVAFNVDTAQTETVPAVAVAMGLRAKIDNEIGWHKTLSNVAVNGVTGIDADVTWDLQDPATDAGYLNSNEITTLIQHDGFRFWGSRTCSDDPLFAFENYTRTAQIMADTIAEAHMWAIDKPMHGSLVNDMLEGIKAKQREWTRLGYLMGGDAWYDPELNSKDTLKAGKLYIDYDYTPVPPLEDLTFRQRITDSYLADFASTITA</sequence>
<evidence type="ECO:0000313" key="6">
    <source>
        <dbReference type="Proteomes" id="UP000249282"/>
    </source>
</evidence>
<name>A0A2W5RVJ3_ACIJO</name>
<comment type="caution">
    <text evidence="5">The sequence shown here is derived from an EMBL/GenBank/DDBJ whole genome shotgun (WGS) entry which is preliminary data.</text>
</comment>
<feature type="domain" description="Tail sheath protein Gp18-like" evidence="4">
    <location>
        <begin position="30"/>
        <end position="87"/>
    </location>
</feature>
<dbReference type="InterPro" id="IPR035089">
    <property type="entry name" value="Phage_sheath_subtilisin"/>
</dbReference>
<gene>
    <name evidence="5" type="ORF">DI542_00770</name>
</gene>
<dbReference type="EMBL" id="QFQJ01000002">
    <property type="protein sequence ID" value="PZQ93736.1"/>
    <property type="molecule type" value="Genomic_DNA"/>
</dbReference>
<dbReference type="Pfam" id="PF22671">
    <property type="entry name" value="Gp18_domIII_N"/>
    <property type="match status" value="1"/>
</dbReference>
<organism evidence="5 6">
    <name type="scientific">Acinetobacter johnsonii</name>
    <dbReference type="NCBI Taxonomy" id="40214"/>
    <lineage>
        <taxon>Bacteria</taxon>
        <taxon>Pseudomonadati</taxon>
        <taxon>Pseudomonadota</taxon>
        <taxon>Gammaproteobacteria</taxon>
        <taxon>Moraxellales</taxon>
        <taxon>Moraxellaceae</taxon>
        <taxon>Acinetobacter</taxon>
    </lineage>
</organism>
<evidence type="ECO:0000259" key="4">
    <source>
        <dbReference type="Pfam" id="PF22671"/>
    </source>
</evidence>
<dbReference type="Pfam" id="PF17482">
    <property type="entry name" value="Phage_sheath_1C"/>
    <property type="match status" value="1"/>
</dbReference>
<dbReference type="InterPro" id="IPR020287">
    <property type="entry name" value="Tail_sheath_C"/>
</dbReference>
<dbReference type="InterPro" id="IPR052042">
    <property type="entry name" value="Tail_sheath_structural"/>
</dbReference>
<comment type="similarity">
    <text evidence="1">Belongs to the myoviridae tail sheath protein family.</text>
</comment>
<evidence type="ECO:0000259" key="2">
    <source>
        <dbReference type="Pfam" id="PF04984"/>
    </source>
</evidence>
<dbReference type="PANTHER" id="PTHR35861">
    <property type="match status" value="1"/>
</dbReference>
<feature type="domain" description="Tail sheath protein subtilisin-like" evidence="2">
    <location>
        <begin position="108"/>
        <end position="274"/>
    </location>
</feature>
<dbReference type="Proteomes" id="UP000249282">
    <property type="component" value="Unassembled WGS sequence"/>
</dbReference>
<reference evidence="5 6" key="1">
    <citation type="submission" date="2017-11" db="EMBL/GenBank/DDBJ databases">
        <title>Infants hospitalized years apart are colonized by the same room-sourced microbial strains.</title>
        <authorList>
            <person name="Brooks B."/>
            <person name="Olm M.R."/>
            <person name="Firek B.A."/>
            <person name="Baker R."/>
            <person name="Thomas B.C."/>
            <person name="Morowitz M.J."/>
            <person name="Banfield J.F."/>
        </authorList>
    </citation>
    <scope>NUCLEOTIDE SEQUENCE [LARGE SCALE GENOMIC DNA]</scope>
    <source>
        <strain evidence="5">S2_003_000_R3_20</strain>
    </source>
</reference>
<proteinExistence type="inferred from homology"/>
<accession>A0A2W5RVJ3</accession>
<evidence type="ECO:0000256" key="1">
    <source>
        <dbReference type="ARBA" id="ARBA00008005"/>
    </source>
</evidence>
<evidence type="ECO:0000313" key="5">
    <source>
        <dbReference type="EMBL" id="PZQ93736.1"/>
    </source>
</evidence>
<evidence type="ECO:0000259" key="3">
    <source>
        <dbReference type="Pfam" id="PF17482"/>
    </source>
</evidence>
<feature type="domain" description="Tail sheath protein C-terminal" evidence="3">
    <location>
        <begin position="275"/>
        <end position="377"/>
    </location>
</feature>